<dbReference type="InterPro" id="IPR036942">
    <property type="entry name" value="Beta-barrel_TonB_sf"/>
</dbReference>
<feature type="signal peptide" evidence="12">
    <location>
        <begin position="1"/>
        <end position="18"/>
    </location>
</feature>
<dbReference type="GO" id="GO:0015344">
    <property type="term" value="F:siderophore uptake transmembrane transporter activity"/>
    <property type="evidence" value="ECO:0007669"/>
    <property type="project" value="TreeGrafter"/>
</dbReference>
<dbReference type="InterPro" id="IPR037066">
    <property type="entry name" value="Plug_dom_sf"/>
</dbReference>
<evidence type="ECO:0000313" key="15">
    <source>
        <dbReference type="EMBL" id="RPD39996.1"/>
    </source>
</evidence>
<dbReference type="GO" id="GO:0044718">
    <property type="term" value="P:siderophore transmembrane transport"/>
    <property type="evidence" value="ECO:0007669"/>
    <property type="project" value="TreeGrafter"/>
</dbReference>
<dbReference type="PROSITE" id="PS52016">
    <property type="entry name" value="TONB_DEPENDENT_REC_3"/>
    <property type="match status" value="1"/>
</dbReference>
<dbReference type="Pfam" id="PF13715">
    <property type="entry name" value="CarbopepD_reg_2"/>
    <property type="match status" value="1"/>
</dbReference>
<feature type="domain" description="TonB-dependent receptor plug" evidence="14">
    <location>
        <begin position="223"/>
        <end position="298"/>
    </location>
</feature>
<keyword evidence="3 10" id="KW-1134">Transmembrane beta strand</keyword>
<evidence type="ECO:0000256" key="6">
    <source>
        <dbReference type="ARBA" id="ARBA00023077"/>
    </source>
</evidence>
<dbReference type="Proteomes" id="UP000279089">
    <property type="component" value="Unassembled WGS sequence"/>
</dbReference>
<dbReference type="Pfam" id="PF00593">
    <property type="entry name" value="TonB_dep_Rec_b-barrel"/>
    <property type="match status" value="1"/>
</dbReference>
<sequence>MRYRLTSLLLLSWLWATAQSNPKLSISIPATTLEAALKLLEQESKIPLSYEYTRIKNISVKARTYKEVPLETILKDLLEGTSLIYKRKAGNILIGPRTKLSGTLSGFVEDAASGEKLIGVSLTAPREQAGTTTNNYGFYSLTLPGDSIQVQISYIGYQRLDTVIALGEDKRVNFRLQSGSRQLGEITIRSGRTQRIQETSQMSAINLPARQVRALPRLLGEPDLFKALQMLPGVKQGTEATSALLVRGGTPDQNLILLDGAPLYNPMHLLGVFSTFNTSMLKDVTLYKGAFPARYGGRLSSVVDVSTKDGDMNQVHGDFSVGLLSTQLTVEGPLKKGKTSFVVSGRRSYPDLIITPIAKNAADGPEKFSLYFYDLNAKLHHQFSDRDQLYFSFYTGKDRLRILEKYTPTGIDPSQVYNISDLGMQWGNLTGTLRWNHIYSPKLFSNTMLIGSRYKFNTSVYSEDKYGNEITTNLLKLNSGIQDYGAKTDFDYRPAPAHSIKMGAAYMFRVFTPGTLRTRQTDNNAVTLDSMNNNRNIHASEIDLYAEDDWEITRRLKLNAGLHWSAFMVQNSFYHSLQPRISMRYLLPWDWGLKASYTRMTQYIHLLANNSVSLPTDLWVPATQKIKPQQADQYALGLSRNLFGNRFEFSAEAYYKKMHNVIEYREGADYLTSSKGDTWQEQVASGTGEAYGLELLLQRKTGRLTGWLGYTLAWSERNVPDVNFGRPFPYKYDRRHDLHIVAAYRLRKNIELSGAWTYQTAAPFTIPVAEYEGISGPLTPDAGNINRPRVERINSRNNVRIEAYHRLDLGISFIKEKKNGNVRTWNISVLNAYNQQNPFFYYVNKYSEHSSSVELTGDVLLPFMPSFSYSLKF</sequence>
<organism evidence="15 16">
    <name type="scientific">Chitinophaga barathri</name>
    <dbReference type="NCBI Taxonomy" id="1647451"/>
    <lineage>
        <taxon>Bacteria</taxon>
        <taxon>Pseudomonadati</taxon>
        <taxon>Bacteroidota</taxon>
        <taxon>Chitinophagia</taxon>
        <taxon>Chitinophagales</taxon>
        <taxon>Chitinophagaceae</taxon>
        <taxon>Chitinophaga</taxon>
    </lineage>
</organism>
<dbReference type="RefSeq" id="WP_120517719.1">
    <property type="nucleotide sequence ID" value="NZ_QXZY01000010.1"/>
</dbReference>
<dbReference type="SUPFAM" id="SSF56935">
    <property type="entry name" value="Porins"/>
    <property type="match status" value="1"/>
</dbReference>
<reference evidence="16" key="1">
    <citation type="submission" date="2018-11" db="EMBL/GenBank/DDBJ databases">
        <title>Chitinophaga lutea sp.nov., isolate from arsenic contaminated soil.</title>
        <authorList>
            <person name="Zong Y."/>
        </authorList>
    </citation>
    <scope>NUCLEOTIDE SEQUENCE [LARGE SCALE GENOMIC DNA]</scope>
    <source>
        <strain evidence="16">YLT18</strain>
    </source>
</reference>
<dbReference type="Gene3D" id="2.40.170.20">
    <property type="entry name" value="TonB-dependent receptor, beta-barrel domain"/>
    <property type="match status" value="1"/>
</dbReference>
<dbReference type="InterPro" id="IPR000531">
    <property type="entry name" value="Beta-barrel_TonB"/>
</dbReference>
<keyword evidence="5 12" id="KW-0732">Signal</keyword>
<keyword evidence="4 10" id="KW-0812">Transmembrane</keyword>
<keyword evidence="8 15" id="KW-0675">Receptor</keyword>
<evidence type="ECO:0000256" key="7">
    <source>
        <dbReference type="ARBA" id="ARBA00023136"/>
    </source>
</evidence>
<dbReference type="EMBL" id="RMBX01000009">
    <property type="protein sequence ID" value="RPD39996.1"/>
    <property type="molecule type" value="Genomic_DNA"/>
</dbReference>
<evidence type="ECO:0000313" key="16">
    <source>
        <dbReference type="Proteomes" id="UP000279089"/>
    </source>
</evidence>
<evidence type="ECO:0000256" key="12">
    <source>
        <dbReference type="SAM" id="SignalP"/>
    </source>
</evidence>
<protein>
    <submittedName>
        <fullName evidence="15">TonB-dependent receptor</fullName>
    </submittedName>
</protein>
<proteinExistence type="inferred from homology"/>
<evidence type="ECO:0000256" key="4">
    <source>
        <dbReference type="ARBA" id="ARBA00022692"/>
    </source>
</evidence>
<dbReference type="InterPro" id="IPR012910">
    <property type="entry name" value="Plug_dom"/>
</dbReference>
<keyword evidence="2 10" id="KW-0813">Transport</keyword>
<evidence type="ECO:0000256" key="3">
    <source>
        <dbReference type="ARBA" id="ARBA00022452"/>
    </source>
</evidence>
<evidence type="ECO:0000256" key="2">
    <source>
        <dbReference type="ARBA" id="ARBA00022448"/>
    </source>
</evidence>
<dbReference type="InterPro" id="IPR008969">
    <property type="entry name" value="CarboxyPept-like_regulatory"/>
</dbReference>
<dbReference type="Gene3D" id="3.55.50.30">
    <property type="match status" value="1"/>
</dbReference>
<feature type="domain" description="TonB-dependent receptor-like beta-barrel" evidence="13">
    <location>
        <begin position="386"/>
        <end position="834"/>
    </location>
</feature>
<dbReference type="PANTHER" id="PTHR30069">
    <property type="entry name" value="TONB-DEPENDENT OUTER MEMBRANE RECEPTOR"/>
    <property type="match status" value="1"/>
</dbReference>
<evidence type="ECO:0000256" key="11">
    <source>
        <dbReference type="RuleBase" id="RU003357"/>
    </source>
</evidence>
<comment type="similarity">
    <text evidence="10 11">Belongs to the TonB-dependent receptor family.</text>
</comment>
<evidence type="ECO:0000256" key="10">
    <source>
        <dbReference type="PROSITE-ProRule" id="PRU01360"/>
    </source>
</evidence>
<dbReference type="SUPFAM" id="SSF49464">
    <property type="entry name" value="Carboxypeptidase regulatory domain-like"/>
    <property type="match status" value="1"/>
</dbReference>
<gene>
    <name evidence="15" type="ORF">EG028_17910</name>
</gene>
<keyword evidence="6 11" id="KW-0798">TonB box</keyword>
<comment type="caution">
    <text evidence="15">The sequence shown here is derived from an EMBL/GenBank/DDBJ whole genome shotgun (WGS) entry which is preliminary data.</text>
</comment>
<keyword evidence="9 10" id="KW-0998">Cell outer membrane</keyword>
<evidence type="ECO:0000256" key="1">
    <source>
        <dbReference type="ARBA" id="ARBA00004571"/>
    </source>
</evidence>
<feature type="chain" id="PRO_5017999941" evidence="12">
    <location>
        <begin position="19"/>
        <end position="873"/>
    </location>
</feature>
<keyword evidence="7 10" id="KW-0472">Membrane</keyword>
<keyword evidence="16" id="KW-1185">Reference proteome</keyword>
<evidence type="ECO:0000256" key="8">
    <source>
        <dbReference type="ARBA" id="ARBA00023170"/>
    </source>
</evidence>
<dbReference type="Pfam" id="PF07715">
    <property type="entry name" value="Plug"/>
    <property type="match status" value="1"/>
</dbReference>
<dbReference type="Gene3D" id="2.60.40.1120">
    <property type="entry name" value="Carboxypeptidase-like, regulatory domain"/>
    <property type="match status" value="1"/>
</dbReference>
<name>A0A3N4MDH4_9BACT</name>
<dbReference type="OrthoDB" id="9803050at2"/>
<dbReference type="GO" id="GO:0009279">
    <property type="term" value="C:cell outer membrane"/>
    <property type="evidence" value="ECO:0007669"/>
    <property type="project" value="UniProtKB-SubCell"/>
</dbReference>
<evidence type="ECO:0000259" key="13">
    <source>
        <dbReference type="Pfam" id="PF00593"/>
    </source>
</evidence>
<dbReference type="Gene3D" id="2.170.130.10">
    <property type="entry name" value="TonB-dependent receptor, plug domain"/>
    <property type="match status" value="1"/>
</dbReference>
<comment type="subcellular location">
    <subcellularLocation>
        <location evidence="1 10">Cell outer membrane</location>
        <topology evidence="1 10">Multi-pass membrane protein</topology>
    </subcellularLocation>
</comment>
<accession>A0A3N4MDH4</accession>
<dbReference type="PANTHER" id="PTHR30069:SF29">
    <property type="entry name" value="HEMOGLOBIN AND HEMOGLOBIN-HAPTOGLOBIN-BINDING PROTEIN 1-RELATED"/>
    <property type="match status" value="1"/>
</dbReference>
<dbReference type="InterPro" id="IPR039426">
    <property type="entry name" value="TonB-dep_rcpt-like"/>
</dbReference>
<evidence type="ECO:0000259" key="14">
    <source>
        <dbReference type="Pfam" id="PF07715"/>
    </source>
</evidence>
<evidence type="ECO:0000256" key="9">
    <source>
        <dbReference type="ARBA" id="ARBA00023237"/>
    </source>
</evidence>
<evidence type="ECO:0000256" key="5">
    <source>
        <dbReference type="ARBA" id="ARBA00022729"/>
    </source>
</evidence>
<dbReference type="AlphaFoldDB" id="A0A3N4MDH4"/>